<reference evidence="13 14" key="2">
    <citation type="journal article" date="2019" name="G3 (Bethesda)">
        <title>Hybrid Assembly of the Genome of the Entomopathogenic Nematode Steinernema carpocapsae Identifies the X-Chromosome.</title>
        <authorList>
            <person name="Serra L."/>
            <person name="Macchietto M."/>
            <person name="Macias-Munoz A."/>
            <person name="McGill C.J."/>
            <person name="Rodriguez I.M."/>
            <person name="Rodriguez B."/>
            <person name="Murad R."/>
            <person name="Mortazavi A."/>
        </authorList>
    </citation>
    <scope>NUCLEOTIDE SEQUENCE [LARGE SCALE GENOMIC DNA]</scope>
    <source>
        <strain evidence="13 14">ALL</strain>
    </source>
</reference>
<evidence type="ECO:0000256" key="8">
    <source>
        <dbReference type="ARBA" id="ARBA00023170"/>
    </source>
</evidence>
<dbReference type="InterPro" id="IPR044101">
    <property type="entry name" value="NR_DBD_ROR"/>
</dbReference>
<dbReference type="PRINTS" id="PR00047">
    <property type="entry name" value="STROIDFINGER"/>
</dbReference>
<dbReference type="Gene3D" id="3.30.50.10">
    <property type="entry name" value="Erythroid Transcription Factor GATA-1, subunit A"/>
    <property type="match status" value="1"/>
</dbReference>
<dbReference type="STRING" id="34508.A0A4U5P052"/>
<dbReference type="Pfam" id="PF00105">
    <property type="entry name" value="zf-C4"/>
    <property type="match status" value="1"/>
</dbReference>
<feature type="domain" description="NR LBD" evidence="12">
    <location>
        <begin position="204"/>
        <end position="454"/>
    </location>
</feature>
<evidence type="ECO:0000256" key="1">
    <source>
        <dbReference type="ARBA" id="ARBA00004123"/>
    </source>
</evidence>
<evidence type="ECO:0008006" key="15">
    <source>
        <dbReference type="Google" id="ProtNLM"/>
    </source>
</evidence>
<dbReference type="SUPFAM" id="SSF48508">
    <property type="entry name" value="Nuclear receptor ligand-binding domain"/>
    <property type="match status" value="1"/>
</dbReference>
<evidence type="ECO:0000256" key="5">
    <source>
        <dbReference type="ARBA" id="ARBA00023015"/>
    </source>
</evidence>
<evidence type="ECO:0000259" key="11">
    <source>
        <dbReference type="PROSITE" id="PS51030"/>
    </source>
</evidence>
<keyword evidence="3" id="KW-0863">Zinc-finger</keyword>
<dbReference type="GO" id="GO:0000978">
    <property type="term" value="F:RNA polymerase II cis-regulatory region sequence-specific DNA binding"/>
    <property type="evidence" value="ECO:0007669"/>
    <property type="project" value="TreeGrafter"/>
</dbReference>
<evidence type="ECO:0000256" key="4">
    <source>
        <dbReference type="ARBA" id="ARBA00022833"/>
    </source>
</evidence>
<dbReference type="SMART" id="SM00399">
    <property type="entry name" value="ZnF_C4"/>
    <property type="match status" value="1"/>
</dbReference>
<evidence type="ECO:0000313" key="13">
    <source>
        <dbReference type="EMBL" id="TKR89288.1"/>
    </source>
</evidence>
<gene>
    <name evidence="13" type="ORF">L596_013415</name>
</gene>
<dbReference type="GO" id="GO:0008270">
    <property type="term" value="F:zinc ion binding"/>
    <property type="evidence" value="ECO:0007669"/>
    <property type="project" value="UniProtKB-KW"/>
</dbReference>
<organism evidence="13 14">
    <name type="scientific">Steinernema carpocapsae</name>
    <name type="common">Entomopathogenic nematode</name>
    <dbReference type="NCBI Taxonomy" id="34508"/>
    <lineage>
        <taxon>Eukaryota</taxon>
        <taxon>Metazoa</taxon>
        <taxon>Ecdysozoa</taxon>
        <taxon>Nematoda</taxon>
        <taxon>Chromadorea</taxon>
        <taxon>Rhabditida</taxon>
        <taxon>Tylenchina</taxon>
        <taxon>Panagrolaimomorpha</taxon>
        <taxon>Strongyloidoidea</taxon>
        <taxon>Steinernematidae</taxon>
        <taxon>Steinernema</taxon>
    </lineage>
</organism>
<dbReference type="InterPro" id="IPR001628">
    <property type="entry name" value="Znf_hrmn_rcpt"/>
</dbReference>
<sequence>MLKTDVFYILILTVLTQNELIPCSVCGDKSSGIHYGVHTCEGCKGFFRRSQSLSNSTYKCTRGQNCIVDRVNRNRCQYCRLQRCLKVGMSRAAVIFGRRSKKTKEKVADIARQYQQQATTEPAAPTCYSSYQSDIQNVIPISYNNQPTPSQPVYISGGYSAAGNGLYMTPAIADAPINYTVVPESASDYAQMAIPGSEPPGNPTGVYPAQTMVESHDFVKGLTNFFMNKFANRQKDFSLLTDLFDQNMTLSDSWRRFANDLTEIIQNLIELAKQVEGFNDLNQEIQINLLKRNVFEITLLVLTLSYDIDSGQLALANDKLPRNSHTEPYLTSAMHDCVSTLAQRRFSPQVIAILCGIVLLESDFVPPPYVERSNQTLYSALQYELGPNWEILYSDIAEMRLQTSKVSRLHLECLIRVKQLDMGLEQTLPPLYKELFADMNMNLNMINMTTTQFQ</sequence>
<dbReference type="InterPro" id="IPR013088">
    <property type="entry name" value="Znf_NHR/GATA"/>
</dbReference>
<dbReference type="InterPro" id="IPR001723">
    <property type="entry name" value="Nuclear_hrmn_rcpt"/>
</dbReference>
<name>A0A4U5P052_STECR</name>
<keyword evidence="9" id="KW-0539">Nucleus</keyword>
<evidence type="ECO:0000256" key="2">
    <source>
        <dbReference type="ARBA" id="ARBA00022723"/>
    </source>
</evidence>
<evidence type="ECO:0000256" key="10">
    <source>
        <dbReference type="SAM" id="SignalP"/>
    </source>
</evidence>
<evidence type="ECO:0000256" key="6">
    <source>
        <dbReference type="ARBA" id="ARBA00023125"/>
    </source>
</evidence>
<evidence type="ECO:0000313" key="14">
    <source>
        <dbReference type="Proteomes" id="UP000298663"/>
    </source>
</evidence>
<keyword evidence="2" id="KW-0479">Metal-binding</keyword>
<dbReference type="Proteomes" id="UP000298663">
    <property type="component" value="Unassembled WGS sequence"/>
</dbReference>
<dbReference type="PROSITE" id="PS51843">
    <property type="entry name" value="NR_LBD"/>
    <property type="match status" value="1"/>
</dbReference>
<dbReference type="PANTHER" id="PTHR45805">
    <property type="entry name" value="NUCLEAR HORMONE RECEPTOR HR3-RELATED"/>
    <property type="match status" value="1"/>
</dbReference>
<dbReference type="GO" id="GO:0005634">
    <property type="term" value="C:nucleus"/>
    <property type="evidence" value="ECO:0007669"/>
    <property type="project" value="UniProtKB-SubCell"/>
</dbReference>
<keyword evidence="4" id="KW-0862">Zinc</keyword>
<dbReference type="GO" id="GO:0004879">
    <property type="term" value="F:nuclear receptor activity"/>
    <property type="evidence" value="ECO:0007669"/>
    <property type="project" value="TreeGrafter"/>
</dbReference>
<dbReference type="InterPro" id="IPR035500">
    <property type="entry name" value="NHR-like_dom_sf"/>
</dbReference>
<keyword evidence="6" id="KW-0238">DNA-binding</keyword>
<keyword evidence="7" id="KW-0804">Transcription</keyword>
<protein>
    <recommendedName>
        <fullName evidence="15">Nuclear receptor domain-containing protein</fullName>
    </recommendedName>
</protein>
<evidence type="ECO:0000256" key="9">
    <source>
        <dbReference type="ARBA" id="ARBA00023242"/>
    </source>
</evidence>
<dbReference type="CDD" id="cd06968">
    <property type="entry name" value="NR_DBD_ROR"/>
    <property type="match status" value="1"/>
</dbReference>
<keyword evidence="8" id="KW-0675">Receptor</keyword>
<evidence type="ECO:0000256" key="3">
    <source>
        <dbReference type="ARBA" id="ARBA00022771"/>
    </source>
</evidence>
<dbReference type="FunFam" id="3.30.50.10:FF:000003">
    <property type="entry name" value="Nuclear orphan receptor ROR-beta"/>
    <property type="match status" value="1"/>
</dbReference>
<keyword evidence="5" id="KW-0805">Transcription regulation</keyword>
<accession>A0A4U5P052</accession>
<dbReference type="EMBL" id="AZBU02000003">
    <property type="protein sequence ID" value="TKR89288.1"/>
    <property type="molecule type" value="Genomic_DNA"/>
</dbReference>
<dbReference type="PROSITE" id="PS00031">
    <property type="entry name" value="NUCLEAR_REC_DBD_1"/>
    <property type="match status" value="1"/>
</dbReference>
<comment type="caution">
    <text evidence="13">The sequence shown here is derived from an EMBL/GenBank/DDBJ whole genome shotgun (WGS) entry which is preliminary data.</text>
</comment>
<reference evidence="13 14" key="1">
    <citation type="journal article" date="2015" name="Genome Biol.">
        <title>Comparative genomics of Steinernema reveals deeply conserved gene regulatory networks.</title>
        <authorList>
            <person name="Dillman A.R."/>
            <person name="Macchietto M."/>
            <person name="Porter C.F."/>
            <person name="Rogers A."/>
            <person name="Williams B."/>
            <person name="Antoshechkin I."/>
            <person name="Lee M.M."/>
            <person name="Goodwin Z."/>
            <person name="Lu X."/>
            <person name="Lewis E.E."/>
            <person name="Goodrich-Blair H."/>
            <person name="Stock S.P."/>
            <person name="Adams B.J."/>
            <person name="Sternberg P.W."/>
            <person name="Mortazavi A."/>
        </authorList>
    </citation>
    <scope>NUCLEOTIDE SEQUENCE [LARGE SCALE GENOMIC DNA]</scope>
    <source>
        <strain evidence="13 14">ALL</strain>
    </source>
</reference>
<keyword evidence="10" id="KW-0732">Signal</keyword>
<dbReference type="OrthoDB" id="5771769at2759"/>
<dbReference type="SUPFAM" id="SSF57716">
    <property type="entry name" value="Glucocorticoid receptor-like (DNA-binding domain)"/>
    <property type="match status" value="1"/>
</dbReference>
<dbReference type="PANTHER" id="PTHR45805:SF2">
    <property type="entry name" value="NUCLEAR HORMONE RECEPTOR HR3-RELATED"/>
    <property type="match status" value="1"/>
</dbReference>
<feature type="chain" id="PRO_5020882387" description="Nuclear receptor domain-containing protein" evidence="10">
    <location>
        <begin position="17"/>
        <end position="454"/>
    </location>
</feature>
<dbReference type="PROSITE" id="PS51030">
    <property type="entry name" value="NUCLEAR_REC_DBD_2"/>
    <property type="match status" value="1"/>
</dbReference>
<feature type="domain" description="Nuclear receptor" evidence="11">
    <location>
        <begin position="20"/>
        <end position="96"/>
    </location>
</feature>
<dbReference type="InterPro" id="IPR000536">
    <property type="entry name" value="Nucl_hrmn_rcpt_lig-bd"/>
</dbReference>
<evidence type="ECO:0000256" key="7">
    <source>
        <dbReference type="ARBA" id="ARBA00023163"/>
    </source>
</evidence>
<dbReference type="PRINTS" id="PR00398">
    <property type="entry name" value="STRDHORMONER"/>
</dbReference>
<dbReference type="Gene3D" id="1.10.565.10">
    <property type="entry name" value="Retinoid X Receptor"/>
    <property type="match status" value="1"/>
</dbReference>
<feature type="signal peptide" evidence="10">
    <location>
        <begin position="1"/>
        <end position="16"/>
    </location>
</feature>
<proteinExistence type="predicted"/>
<evidence type="ECO:0000259" key="12">
    <source>
        <dbReference type="PROSITE" id="PS51843"/>
    </source>
</evidence>
<comment type="subcellular location">
    <subcellularLocation>
        <location evidence="1">Nucleus</location>
    </subcellularLocation>
</comment>
<dbReference type="AlphaFoldDB" id="A0A4U5P052"/>
<keyword evidence="14" id="KW-1185">Reference proteome</keyword>